<keyword evidence="2" id="KW-1133">Transmembrane helix</keyword>
<keyword evidence="2" id="KW-0812">Transmembrane</keyword>
<feature type="transmembrane region" description="Helical" evidence="2">
    <location>
        <begin position="41"/>
        <end position="61"/>
    </location>
</feature>
<accession>A0A2W2BYQ7</accession>
<comment type="caution">
    <text evidence="4">The sequence shown here is derived from an EMBL/GenBank/DDBJ whole genome shotgun (WGS) entry which is preliminary data.</text>
</comment>
<organism evidence="4 5">
    <name type="scientific">Jiangella anatolica</name>
    <dbReference type="NCBI Taxonomy" id="2670374"/>
    <lineage>
        <taxon>Bacteria</taxon>
        <taxon>Bacillati</taxon>
        <taxon>Actinomycetota</taxon>
        <taxon>Actinomycetes</taxon>
        <taxon>Jiangellales</taxon>
        <taxon>Jiangellaceae</taxon>
        <taxon>Jiangella</taxon>
    </lineage>
</organism>
<keyword evidence="2" id="KW-0472">Membrane</keyword>
<evidence type="ECO:0000256" key="1">
    <source>
        <dbReference type="SAM" id="MobiDB-lite"/>
    </source>
</evidence>
<dbReference type="EMBL" id="POTW01000064">
    <property type="protein sequence ID" value="PZF81189.1"/>
    <property type="molecule type" value="Genomic_DNA"/>
</dbReference>
<gene>
    <name evidence="4" type="ORF">C1I92_22340</name>
</gene>
<dbReference type="InterPro" id="IPR048447">
    <property type="entry name" value="DUF1980_C"/>
</dbReference>
<feature type="compositionally biased region" description="Basic and acidic residues" evidence="1">
    <location>
        <begin position="212"/>
        <end position="222"/>
    </location>
</feature>
<evidence type="ECO:0000313" key="5">
    <source>
        <dbReference type="Proteomes" id="UP000248764"/>
    </source>
</evidence>
<feature type="transmembrane region" description="Helical" evidence="2">
    <location>
        <begin position="12"/>
        <end position="29"/>
    </location>
</feature>
<feature type="transmembrane region" description="Helical" evidence="2">
    <location>
        <begin position="81"/>
        <end position="101"/>
    </location>
</feature>
<feature type="region of interest" description="Disordered" evidence="1">
    <location>
        <begin position="212"/>
        <end position="248"/>
    </location>
</feature>
<dbReference type="Pfam" id="PF21537">
    <property type="entry name" value="DUF1980_C"/>
    <property type="match status" value="1"/>
</dbReference>
<feature type="domain" description="DUF1980" evidence="3">
    <location>
        <begin position="144"/>
        <end position="248"/>
    </location>
</feature>
<keyword evidence="5" id="KW-1185">Reference proteome</keyword>
<proteinExistence type="predicted"/>
<dbReference type="InterPro" id="IPR015402">
    <property type="entry name" value="DUF1980"/>
</dbReference>
<protein>
    <submittedName>
        <fullName evidence="4">TIGR03943 family protein</fullName>
    </submittedName>
</protein>
<dbReference type="Proteomes" id="UP000248764">
    <property type="component" value="Unassembled WGS sequence"/>
</dbReference>
<sequence>MVAAVRGLNERAQAILLLAFAAILIRLGLTDAALPFVRPGLRPALLAAGIVLAVLGAHALRRDLRPAAGDPEAAGHDHAPGVAWLLALPLLTLLLVAPSPLGSFAAGRQGSEPPALMSGIDFAGLPEPRDGAVDLSMREYVGRALYDEATSLADTRVRLVGFVAPLDDDAAGGYLLTRFAVNCCAADATALSVEVVGDGARPVDTWLEIEGRWEPRDGHEPGTADTEPPLFVAERVTPIDQPAEPYEY</sequence>
<evidence type="ECO:0000259" key="3">
    <source>
        <dbReference type="Pfam" id="PF21537"/>
    </source>
</evidence>
<evidence type="ECO:0000256" key="2">
    <source>
        <dbReference type="SAM" id="Phobius"/>
    </source>
</evidence>
<dbReference type="NCBIfam" id="TIGR03943">
    <property type="entry name" value="TIGR03943 family putative permease subunit"/>
    <property type="match status" value="1"/>
</dbReference>
<name>A0A2W2BYQ7_9ACTN</name>
<dbReference type="AlphaFoldDB" id="A0A2W2BYQ7"/>
<evidence type="ECO:0000313" key="4">
    <source>
        <dbReference type="EMBL" id="PZF81189.1"/>
    </source>
</evidence>
<reference evidence="4 5" key="1">
    <citation type="submission" date="2018-01" db="EMBL/GenBank/DDBJ databases">
        <title>Draft genome sequence of Jiangella sp. GTF31.</title>
        <authorList>
            <person name="Sahin N."/>
            <person name="Ay H."/>
            <person name="Saygin H."/>
        </authorList>
    </citation>
    <scope>NUCLEOTIDE SEQUENCE [LARGE SCALE GENOMIC DNA]</scope>
    <source>
        <strain evidence="4 5">GTF31</strain>
    </source>
</reference>